<evidence type="ECO:0000313" key="4">
    <source>
        <dbReference type="Proteomes" id="UP000255291"/>
    </source>
</evidence>
<evidence type="ECO:0000259" key="2">
    <source>
        <dbReference type="PROSITE" id="PS51736"/>
    </source>
</evidence>
<dbReference type="Gene3D" id="3.40.50.1390">
    <property type="entry name" value="Resolvase, N-terminal catalytic domain"/>
    <property type="match status" value="1"/>
</dbReference>
<dbReference type="Pfam" id="PF00239">
    <property type="entry name" value="Resolvase"/>
    <property type="match status" value="1"/>
</dbReference>
<dbReference type="SMART" id="SM00857">
    <property type="entry name" value="Resolvase"/>
    <property type="match status" value="1"/>
</dbReference>
<feature type="domain" description="Resolvase/invertase-type recombinase catalytic" evidence="2">
    <location>
        <begin position="3"/>
        <end position="132"/>
    </location>
</feature>
<protein>
    <submittedName>
        <fullName evidence="3">Recombinase family protein</fullName>
    </submittedName>
</protein>
<gene>
    <name evidence="3" type="ORF">DXF87_03100</name>
</gene>
<evidence type="ECO:0000256" key="1">
    <source>
        <dbReference type="ARBA" id="ARBA00009913"/>
    </source>
</evidence>
<dbReference type="Pfam" id="PF02796">
    <property type="entry name" value="HTH_7"/>
    <property type="match status" value="1"/>
</dbReference>
<dbReference type="RefSeq" id="WP_063618194.1">
    <property type="nucleotide sequence ID" value="NZ_FKBB01000012.1"/>
</dbReference>
<dbReference type="EMBL" id="QRBW01000004">
    <property type="protein sequence ID" value="RDT61356.1"/>
    <property type="molecule type" value="Genomic_DNA"/>
</dbReference>
<dbReference type="SUPFAM" id="SSF46689">
    <property type="entry name" value="Homeodomain-like"/>
    <property type="match status" value="1"/>
</dbReference>
<dbReference type="InterPro" id="IPR036162">
    <property type="entry name" value="Resolvase-like_N_sf"/>
</dbReference>
<name>A0ABD7H0G0_9ENTR</name>
<dbReference type="SUPFAM" id="SSF53041">
    <property type="entry name" value="Resolvase-like"/>
    <property type="match status" value="1"/>
</dbReference>
<dbReference type="CDD" id="cd03768">
    <property type="entry name" value="SR_ResInv"/>
    <property type="match status" value="1"/>
</dbReference>
<comment type="caution">
    <text evidence="3">The sequence shown here is derived from an EMBL/GenBank/DDBJ whole genome shotgun (WGS) entry which is preliminary data.</text>
</comment>
<comment type="similarity">
    <text evidence="1">Belongs to the site-specific recombinase resolvase family.</text>
</comment>
<accession>A0ABD7H0G0</accession>
<dbReference type="InterPro" id="IPR006120">
    <property type="entry name" value="Resolvase_HTH_dom"/>
</dbReference>
<dbReference type="InterPro" id="IPR009057">
    <property type="entry name" value="Homeodomain-like_sf"/>
</dbReference>
<organism evidence="3 4">
    <name type="scientific">Enterobacter roggenkampii</name>
    <dbReference type="NCBI Taxonomy" id="1812935"/>
    <lineage>
        <taxon>Bacteria</taxon>
        <taxon>Pseudomonadati</taxon>
        <taxon>Pseudomonadota</taxon>
        <taxon>Gammaproteobacteria</taxon>
        <taxon>Enterobacterales</taxon>
        <taxon>Enterobacteriaceae</taxon>
        <taxon>Enterobacter</taxon>
        <taxon>Enterobacter cloacae complex</taxon>
    </lineage>
</organism>
<sequence length="187" mass="20581">MNQKIGYLRACSVNNKTDSQRESLKFAGCDLIIEDEEKEPQPFSLCLETLKPGDVLVVTSLEMLGRNLAGVLKAITSITERGASLISLSEGLDSSSESGEPLVRMCHLLMRCQQALVLKKNQKGLMACRARGRLGGRKKKLSQKDITQIKELLSRPESSVSDVAKKYGVSRTTIYKYVGVIVPEHAL</sequence>
<dbReference type="Gene3D" id="1.10.10.60">
    <property type="entry name" value="Homeodomain-like"/>
    <property type="match status" value="1"/>
</dbReference>
<dbReference type="PROSITE" id="PS51736">
    <property type="entry name" value="RECOMBINASES_3"/>
    <property type="match status" value="1"/>
</dbReference>
<dbReference type="AlphaFoldDB" id="A0ABD7H0G0"/>
<proteinExistence type="inferred from homology"/>
<dbReference type="CDD" id="cd00569">
    <property type="entry name" value="HTH_Hin_like"/>
    <property type="match status" value="1"/>
</dbReference>
<dbReference type="InterPro" id="IPR006119">
    <property type="entry name" value="Resolv_N"/>
</dbReference>
<reference evidence="3 4" key="1">
    <citation type="submission" date="2018-07" db="EMBL/GenBank/DDBJ databases">
        <title>The use of a cohorting ward and systematic surveillance cultures for the control of a Klebsiella pneumoniae carbapenemase (KPC)-producing Enterobacteriaceae outbreak.</title>
        <authorList>
            <person name="Doi Y."/>
        </authorList>
    </citation>
    <scope>NUCLEOTIDE SEQUENCE [LARGE SCALE GENOMIC DNA]</scope>
    <source>
        <strain evidence="3 4">1-RC-17-04017</strain>
    </source>
</reference>
<dbReference type="Proteomes" id="UP000255291">
    <property type="component" value="Unassembled WGS sequence"/>
</dbReference>
<evidence type="ECO:0000313" key="3">
    <source>
        <dbReference type="EMBL" id="RDT61356.1"/>
    </source>
</evidence>